<sequence>MTVNDLQEFARLLEDIARENKLYESAVVLSGSQDFIYSHREELLQQYPDQWIAVYRKDIIGNDKDLLRLVRKLRTSGVPLRHIALEMLSREEIPLAL</sequence>
<protein>
    <submittedName>
        <fullName evidence="1">Uncharacterized protein</fullName>
    </submittedName>
</protein>
<name>X1EE61_9ZZZZ</name>
<gene>
    <name evidence="1" type="ORF">S01H4_52827</name>
</gene>
<comment type="caution">
    <text evidence="1">The sequence shown here is derived from an EMBL/GenBank/DDBJ whole genome shotgun (WGS) entry which is preliminary data.</text>
</comment>
<accession>X1EE61</accession>
<reference evidence="1" key="1">
    <citation type="journal article" date="2014" name="Front. Microbiol.">
        <title>High frequency of phylogenetically diverse reductive dehalogenase-homologous genes in deep subseafloor sedimentary metagenomes.</title>
        <authorList>
            <person name="Kawai M."/>
            <person name="Futagami T."/>
            <person name="Toyoda A."/>
            <person name="Takaki Y."/>
            <person name="Nishi S."/>
            <person name="Hori S."/>
            <person name="Arai W."/>
            <person name="Tsubouchi T."/>
            <person name="Morono Y."/>
            <person name="Uchiyama I."/>
            <person name="Ito T."/>
            <person name="Fujiyama A."/>
            <person name="Inagaki F."/>
            <person name="Takami H."/>
        </authorList>
    </citation>
    <scope>NUCLEOTIDE SEQUENCE</scope>
    <source>
        <strain evidence="1">Expedition CK06-06</strain>
    </source>
</reference>
<proteinExistence type="predicted"/>
<dbReference type="AlphaFoldDB" id="X1EE61"/>
<evidence type="ECO:0000313" key="1">
    <source>
        <dbReference type="EMBL" id="GAH15434.1"/>
    </source>
</evidence>
<organism evidence="1">
    <name type="scientific">marine sediment metagenome</name>
    <dbReference type="NCBI Taxonomy" id="412755"/>
    <lineage>
        <taxon>unclassified sequences</taxon>
        <taxon>metagenomes</taxon>
        <taxon>ecological metagenomes</taxon>
    </lineage>
</organism>
<dbReference type="EMBL" id="BART01030221">
    <property type="protein sequence ID" value="GAH15434.1"/>
    <property type="molecule type" value="Genomic_DNA"/>
</dbReference>